<accession>A0A165JBI3</accession>
<dbReference type="InterPro" id="IPR020534">
    <property type="entry name" value="Uncharacterised_YqxA"/>
</dbReference>
<dbReference type="AlphaFoldDB" id="A0A165JBI3"/>
<organism evidence="1 2">
    <name type="scientific">Rossellomorea marisflavi</name>
    <dbReference type="NCBI Taxonomy" id="189381"/>
    <lineage>
        <taxon>Bacteria</taxon>
        <taxon>Bacillati</taxon>
        <taxon>Bacillota</taxon>
        <taxon>Bacilli</taxon>
        <taxon>Bacillales</taxon>
        <taxon>Bacillaceae</taxon>
        <taxon>Rossellomorea</taxon>
    </lineage>
</organism>
<evidence type="ECO:0008006" key="3">
    <source>
        <dbReference type="Google" id="ProtNLM"/>
    </source>
</evidence>
<dbReference type="Pfam" id="PF12438">
    <property type="entry name" value="DUF3679"/>
    <property type="match status" value="1"/>
</dbReference>
<dbReference type="Proteomes" id="UP000076510">
    <property type="component" value="Unassembled WGS sequence"/>
</dbReference>
<gene>
    <name evidence="1" type="ORF">AV649_06715</name>
</gene>
<comment type="caution">
    <text evidence="1">The sequence shown here is derived from an EMBL/GenBank/DDBJ whole genome shotgun (WGS) entry which is preliminary data.</text>
</comment>
<evidence type="ECO:0000313" key="2">
    <source>
        <dbReference type="Proteomes" id="UP000076510"/>
    </source>
</evidence>
<proteinExistence type="predicted"/>
<protein>
    <recommendedName>
        <fullName evidence="3">DUF3679 domain-containing protein</fullName>
    </recommendedName>
</protein>
<dbReference type="EMBL" id="LQQY01000034">
    <property type="protein sequence ID" value="KZE45848.1"/>
    <property type="molecule type" value="Genomic_DNA"/>
</dbReference>
<name>A0A165JBI3_9BACI</name>
<sequence length="114" mass="12449">MFMKMFTLKCLVLAVALFLGVLIGMQYANDGIVETKGAQHDDAFSAPVKVSEDPEGNIEATILGEDVEGKTLKEKKEKLEEMKAYNFFSSIGKTIAGLVEGITNKLLDFLSSLI</sequence>
<reference evidence="2" key="1">
    <citation type="submission" date="2016-01" db="EMBL/GenBank/DDBJ databases">
        <title>Whole genome sequencing of Bhargavaea cecembensis T14.</title>
        <authorList>
            <person name="Hong K.W."/>
        </authorList>
    </citation>
    <scope>NUCLEOTIDE SEQUENCE [LARGE SCALE GENOMIC DNA]</scope>
    <source>
        <strain evidence="2">M19</strain>
    </source>
</reference>
<evidence type="ECO:0000313" key="1">
    <source>
        <dbReference type="EMBL" id="KZE45848.1"/>
    </source>
</evidence>